<accession>A0ABP7FJY6</accession>
<evidence type="ECO:0000313" key="2">
    <source>
        <dbReference type="Proteomes" id="UP001501004"/>
    </source>
</evidence>
<dbReference type="Proteomes" id="UP001501004">
    <property type="component" value="Unassembled WGS sequence"/>
</dbReference>
<sequence length="208" mass="23744">MVSRQEVYLDKFNPAPVLPYNLRIIDFQSAMQDVYDFFYDVNQFLRGRDLARLDDMLRKANLSGTISDMLTASVAKHSRSLVQNNFHNGHPDLVVEGIYPNNSVKSGTEGVEIKSTLKRGGAVDTHGGRKQWMCVFVYETDHATEPATDRNPLLFREVYLSEVDPEDFRTNNRGALGTRTSTLDRDGVARLRANWIYMDQPNPIRERS</sequence>
<gene>
    <name evidence="1" type="ORF">GCM10022239_11740</name>
</gene>
<evidence type="ECO:0000313" key="1">
    <source>
        <dbReference type="EMBL" id="GAA3737695.1"/>
    </source>
</evidence>
<organism evidence="1 2">
    <name type="scientific">Leifsonella bigeumensis</name>
    <dbReference type="NCBI Taxonomy" id="433643"/>
    <lineage>
        <taxon>Bacteria</taxon>
        <taxon>Bacillati</taxon>
        <taxon>Actinomycetota</taxon>
        <taxon>Actinomycetes</taxon>
        <taxon>Micrococcales</taxon>
        <taxon>Microbacteriaceae</taxon>
        <taxon>Leifsonella</taxon>
    </lineage>
</organism>
<protein>
    <submittedName>
        <fullName evidence="1">Uncharacterized protein</fullName>
    </submittedName>
</protein>
<keyword evidence="2" id="KW-1185">Reference proteome</keyword>
<dbReference type="EMBL" id="BAABAE010000003">
    <property type="protein sequence ID" value="GAA3737695.1"/>
    <property type="molecule type" value="Genomic_DNA"/>
</dbReference>
<proteinExistence type="predicted"/>
<name>A0ABP7FJY6_9MICO</name>
<comment type="caution">
    <text evidence="1">The sequence shown here is derived from an EMBL/GenBank/DDBJ whole genome shotgun (WGS) entry which is preliminary data.</text>
</comment>
<reference evidence="2" key="1">
    <citation type="journal article" date="2019" name="Int. J. Syst. Evol. Microbiol.">
        <title>The Global Catalogue of Microorganisms (GCM) 10K type strain sequencing project: providing services to taxonomists for standard genome sequencing and annotation.</title>
        <authorList>
            <consortium name="The Broad Institute Genomics Platform"/>
            <consortium name="The Broad Institute Genome Sequencing Center for Infectious Disease"/>
            <person name="Wu L."/>
            <person name="Ma J."/>
        </authorList>
    </citation>
    <scope>NUCLEOTIDE SEQUENCE [LARGE SCALE GENOMIC DNA]</scope>
    <source>
        <strain evidence="2">JCM 16949</strain>
    </source>
</reference>